<protein>
    <submittedName>
        <fullName evidence="1">Uncharacterized protein</fullName>
    </submittedName>
</protein>
<evidence type="ECO:0000313" key="1">
    <source>
        <dbReference type="EMBL" id="GAA3600481.1"/>
    </source>
</evidence>
<name>A0ABP6Z9E7_9ACTN</name>
<comment type="caution">
    <text evidence="1">The sequence shown here is derived from an EMBL/GenBank/DDBJ whole genome shotgun (WGS) entry which is preliminary data.</text>
</comment>
<proteinExistence type="predicted"/>
<dbReference type="EMBL" id="BAABAA010000029">
    <property type="protein sequence ID" value="GAA3600481.1"/>
    <property type="molecule type" value="Genomic_DNA"/>
</dbReference>
<reference evidence="2" key="1">
    <citation type="journal article" date="2019" name="Int. J. Syst. Evol. Microbiol.">
        <title>The Global Catalogue of Microorganisms (GCM) 10K type strain sequencing project: providing services to taxonomists for standard genome sequencing and annotation.</title>
        <authorList>
            <consortium name="The Broad Institute Genomics Platform"/>
            <consortium name="The Broad Institute Genome Sequencing Center for Infectious Disease"/>
            <person name="Wu L."/>
            <person name="Ma J."/>
        </authorList>
    </citation>
    <scope>NUCLEOTIDE SEQUENCE [LARGE SCALE GENOMIC DNA]</scope>
    <source>
        <strain evidence="2">JCM 16928</strain>
    </source>
</reference>
<keyword evidence="2" id="KW-1185">Reference proteome</keyword>
<accession>A0ABP6Z9E7</accession>
<sequence>MYESGSKARQLLSQALAGFRELSDDLHHGAAMALQSSDRMVQAELWSSVAEQSECPRIVSRTCPGLDEWLRRQLGKEEYAEVLAVGVDTAGRGSPRPAALRRLVVQSQFTRSCRPS</sequence>
<dbReference type="Proteomes" id="UP001501222">
    <property type="component" value="Unassembled WGS sequence"/>
</dbReference>
<organism evidence="1 2">
    <name type="scientific">Kribbella ginsengisoli</name>
    <dbReference type="NCBI Taxonomy" id="363865"/>
    <lineage>
        <taxon>Bacteria</taxon>
        <taxon>Bacillati</taxon>
        <taxon>Actinomycetota</taxon>
        <taxon>Actinomycetes</taxon>
        <taxon>Propionibacteriales</taxon>
        <taxon>Kribbellaceae</taxon>
        <taxon>Kribbella</taxon>
    </lineage>
</organism>
<gene>
    <name evidence="1" type="ORF">GCM10022235_85550</name>
</gene>
<evidence type="ECO:0000313" key="2">
    <source>
        <dbReference type="Proteomes" id="UP001501222"/>
    </source>
</evidence>